<dbReference type="GO" id="GO:0009055">
    <property type="term" value="F:electron transfer activity"/>
    <property type="evidence" value="ECO:0007669"/>
    <property type="project" value="InterPro"/>
</dbReference>
<evidence type="ECO:0000256" key="2">
    <source>
        <dbReference type="ARBA" id="ARBA00022723"/>
    </source>
</evidence>
<organism evidence="6 7">
    <name type="scientific">Roseovarius gaetbuli</name>
    <dbReference type="NCBI Taxonomy" id="1356575"/>
    <lineage>
        <taxon>Bacteria</taxon>
        <taxon>Pseudomonadati</taxon>
        <taxon>Pseudomonadota</taxon>
        <taxon>Alphaproteobacteria</taxon>
        <taxon>Rhodobacterales</taxon>
        <taxon>Roseobacteraceae</taxon>
        <taxon>Roseovarius</taxon>
    </lineage>
</organism>
<keyword evidence="3 4" id="KW-0408">Iron</keyword>
<dbReference type="Proteomes" id="UP000194012">
    <property type="component" value="Unassembled WGS sequence"/>
</dbReference>
<evidence type="ECO:0000256" key="3">
    <source>
        <dbReference type="ARBA" id="ARBA00023004"/>
    </source>
</evidence>
<dbReference type="EMBL" id="FWFJ01000007">
    <property type="protein sequence ID" value="SLN28090.1"/>
    <property type="molecule type" value="Genomic_DNA"/>
</dbReference>
<evidence type="ECO:0000313" key="7">
    <source>
        <dbReference type="Proteomes" id="UP000194012"/>
    </source>
</evidence>
<dbReference type="InterPro" id="IPR036909">
    <property type="entry name" value="Cyt_c-like_dom_sf"/>
</dbReference>
<feature type="domain" description="Cytochrome c" evidence="5">
    <location>
        <begin position="164"/>
        <end position="262"/>
    </location>
</feature>
<gene>
    <name evidence="6" type="ORF">ROG8370_01064</name>
</gene>
<proteinExistence type="predicted"/>
<dbReference type="InterPro" id="IPR009056">
    <property type="entry name" value="Cyt_c-like_dom"/>
</dbReference>
<reference evidence="7" key="1">
    <citation type="submission" date="2017-03" db="EMBL/GenBank/DDBJ databases">
        <authorList>
            <person name="Rodrigo-Torres L."/>
            <person name="Arahal R.D."/>
            <person name="Lucena T."/>
        </authorList>
    </citation>
    <scope>NUCLEOTIDE SEQUENCE [LARGE SCALE GENOMIC DNA]</scope>
    <source>
        <strain evidence="7">CECT 8370</strain>
    </source>
</reference>
<dbReference type="PROSITE" id="PS51007">
    <property type="entry name" value="CYTC"/>
    <property type="match status" value="1"/>
</dbReference>
<evidence type="ECO:0000256" key="4">
    <source>
        <dbReference type="PROSITE-ProRule" id="PRU00433"/>
    </source>
</evidence>
<evidence type="ECO:0000313" key="6">
    <source>
        <dbReference type="EMBL" id="SLN28090.1"/>
    </source>
</evidence>
<evidence type="ECO:0000259" key="5">
    <source>
        <dbReference type="PROSITE" id="PS51007"/>
    </source>
</evidence>
<dbReference type="GO" id="GO:0046872">
    <property type="term" value="F:metal ion binding"/>
    <property type="evidence" value="ECO:0007669"/>
    <property type="project" value="UniProtKB-KW"/>
</dbReference>
<dbReference type="AlphaFoldDB" id="A0A1X6YQQ2"/>
<keyword evidence="1 4" id="KW-0349">Heme</keyword>
<dbReference type="RefSeq" id="WP_085826103.1">
    <property type="nucleotide sequence ID" value="NZ_FWFJ01000007.1"/>
</dbReference>
<dbReference type="GO" id="GO:0020037">
    <property type="term" value="F:heme binding"/>
    <property type="evidence" value="ECO:0007669"/>
    <property type="project" value="InterPro"/>
</dbReference>
<accession>A0A1X6YQQ2</accession>
<sequence length="273" mass="30003">MVDADMRLFLTWVMQGWNPSPNRVLRMIIFCLAALLPTLLPLSASADDRLFRLSAPEALIASGLLDYLRPRFSLKTGVRIEILSGDGEAEMAFGKTEGRAVFIGEGTTWRMRLRGTHAGATRFADWLTSEIGQRTLTSFEVDGRAPFSLPEVEERAEVALVFEGDAVAGKGLSLRHCGRCHVVSEENRMNAIGSTPSFAVLRALPDWGARFQGFFALNPHPAFTQVAEITEPFADHFPPPIVPVEITLDDLEAIMAYVSRVAPADLGAPIRHQ</sequence>
<evidence type="ECO:0000256" key="1">
    <source>
        <dbReference type="ARBA" id="ARBA00022617"/>
    </source>
</evidence>
<protein>
    <recommendedName>
        <fullName evidence="5">Cytochrome c domain-containing protein</fullName>
    </recommendedName>
</protein>
<dbReference type="SUPFAM" id="SSF46626">
    <property type="entry name" value="Cytochrome c"/>
    <property type="match status" value="1"/>
</dbReference>
<keyword evidence="2 4" id="KW-0479">Metal-binding</keyword>
<keyword evidence="7" id="KW-1185">Reference proteome</keyword>
<name>A0A1X6YQQ2_9RHOB</name>